<comment type="similarity">
    <text evidence="2 6">Belongs to the FPP/GGPP synthase family.</text>
</comment>
<evidence type="ECO:0000256" key="4">
    <source>
        <dbReference type="ARBA" id="ARBA00022723"/>
    </source>
</evidence>
<evidence type="ECO:0000256" key="6">
    <source>
        <dbReference type="RuleBase" id="RU004466"/>
    </source>
</evidence>
<dbReference type="RefSeq" id="WP_324664203.1">
    <property type="nucleotide sequence ID" value="NZ_CP141531.1"/>
</dbReference>
<evidence type="ECO:0000256" key="5">
    <source>
        <dbReference type="ARBA" id="ARBA00022842"/>
    </source>
</evidence>
<evidence type="ECO:0000256" key="2">
    <source>
        <dbReference type="ARBA" id="ARBA00006706"/>
    </source>
</evidence>
<reference evidence="7" key="1">
    <citation type="submission" date="2023-12" db="EMBL/GenBank/DDBJ databases">
        <title>Isolation of organohalide respiring bacteria Dehalococcoides mccartyi strain GPTCE1 in groundwater collected near a chemical plant in Suzhou, China.</title>
        <authorList>
            <person name="Liu G."/>
        </authorList>
    </citation>
    <scope>NUCLEOTIDE SEQUENCE</scope>
    <source>
        <strain evidence="7">GPTCE1</strain>
    </source>
</reference>
<evidence type="ECO:0000313" key="7">
    <source>
        <dbReference type="EMBL" id="WRO06692.1"/>
    </source>
</evidence>
<dbReference type="InterPro" id="IPR033749">
    <property type="entry name" value="Polyprenyl_synt_CS"/>
</dbReference>
<dbReference type="AlphaFoldDB" id="A0AB38Z811"/>
<comment type="cofactor">
    <cofactor evidence="1">
        <name>Mg(2+)</name>
        <dbReference type="ChEBI" id="CHEBI:18420"/>
    </cofactor>
</comment>
<dbReference type="PROSITE" id="PS00444">
    <property type="entry name" value="POLYPRENYL_SYNTHASE_2"/>
    <property type="match status" value="1"/>
</dbReference>
<dbReference type="InterPro" id="IPR008949">
    <property type="entry name" value="Isoprenoid_synthase_dom_sf"/>
</dbReference>
<evidence type="ECO:0000256" key="1">
    <source>
        <dbReference type="ARBA" id="ARBA00001946"/>
    </source>
</evidence>
<dbReference type="Proteomes" id="UP001327986">
    <property type="component" value="Chromosome"/>
</dbReference>
<dbReference type="SFLD" id="SFLDS00005">
    <property type="entry name" value="Isoprenoid_Synthase_Type_I"/>
    <property type="match status" value="1"/>
</dbReference>
<dbReference type="PANTHER" id="PTHR12001:SF69">
    <property type="entry name" value="ALL TRANS-POLYPRENYL-DIPHOSPHATE SYNTHASE PDSS1"/>
    <property type="match status" value="1"/>
</dbReference>
<accession>A0AB38Z811</accession>
<proteinExistence type="inferred from homology"/>
<evidence type="ECO:0000256" key="3">
    <source>
        <dbReference type="ARBA" id="ARBA00022679"/>
    </source>
</evidence>
<dbReference type="GO" id="GO:0046872">
    <property type="term" value="F:metal ion binding"/>
    <property type="evidence" value="ECO:0007669"/>
    <property type="project" value="UniProtKB-KW"/>
</dbReference>
<protein>
    <submittedName>
        <fullName evidence="7">Polyprenyl synthetase family protein</fullName>
    </submittedName>
</protein>
<dbReference type="Gene3D" id="1.10.600.10">
    <property type="entry name" value="Farnesyl Diphosphate Synthase"/>
    <property type="match status" value="1"/>
</dbReference>
<name>A0AB38Z811_9CHLR</name>
<keyword evidence="3 6" id="KW-0808">Transferase</keyword>
<dbReference type="GO" id="GO:0004659">
    <property type="term" value="F:prenyltransferase activity"/>
    <property type="evidence" value="ECO:0007669"/>
    <property type="project" value="InterPro"/>
</dbReference>
<dbReference type="CDD" id="cd00685">
    <property type="entry name" value="Trans_IPPS_HT"/>
    <property type="match status" value="1"/>
</dbReference>
<dbReference type="PANTHER" id="PTHR12001">
    <property type="entry name" value="GERANYLGERANYL PYROPHOSPHATE SYNTHASE"/>
    <property type="match status" value="1"/>
</dbReference>
<dbReference type="EMBL" id="CP141531">
    <property type="protein sequence ID" value="WRO06692.1"/>
    <property type="molecule type" value="Genomic_DNA"/>
</dbReference>
<sequence>MEALSTILDPVRAELDEMEVCIELIRKDSSNNLSKILDCSLQNGGKRIRPVLTFLSGKFYGKDLRHLIPMAASVELLHTATLVHDDMIDKSAIRHGRPTVNEIWGENKALILGDYLFAKSGELCASTSNVRVMQLFCQTLGLMSLGEMNQAFDAFSLKVTREQYLDRICKKTASLFVLATESGAILSQAPEESTKILRDYGYNLGMAFQIVDDLLDFLSTEDELGKPVGSDLSQGTITLPVILLLERHSEDRLVLQYFENRGDFETKERVLESIRIPPIIQECYDIAMHYRIKACRNLSLLPNSVSHQALMDIANYVVERKK</sequence>
<dbReference type="Pfam" id="PF00348">
    <property type="entry name" value="polyprenyl_synt"/>
    <property type="match status" value="1"/>
</dbReference>
<keyword evidence="5" id="KW-0460">Magnesium</keyword>
<dbReference type="GO" id="GO:0008299">
    <property type="term" value="P:isoprenoid biosynthetic process"/>
    <property type="evidence" value="ECO:0007669"/>
    <property type="project" value="InterPro"/>
</dbReference>
<dbReference type="SUPFAM" id="SSF48576">
    <property type="entry name" value="Terpenoid synthases"/>
    <property type="match status" value="1"/>
</dbReference>
<gene>
    <name evidence="7" type="ORF">VLL09_04700</name>
</gene>
<organism evidence="7 8">
    <name type="scientific">Dehalococcoides mccartyi</name>
    <dbReference type="NCBI Taxonomy" id="61435"/>
    <lineage>
        <taxon>Bacteria</taxon>
        <taxon>Bacillati</taxon>
        <taxon>Chloroflexota</taxon>
        <taxon>Dehalococcoidia</taxon>
        <taxon>Dehalococcoidales</taxon>
        <taxon>Dehalococcoidaceae</taxon>
        <taxon>Dehalococcoides</taxon>
    </lineage>
</organism>
<evidence type="ECO:0000313" key="8">
    <source>
        <dbReference type="Proteomes" id="UP001327986"/>
    </source>
</evidence>
<dbReference type="InterPro" id="IPR000092">
    <property type="entry name" value="Polyprenyl_synt"/>
</dbReference>
<keyword evidence="4" id="KW-0479">Metal-binding</keyword>